<dbReference type="eggNOG" id="ENOG502S4FY">
    <property type="taxonomic scope" value="Eukaryota"/>
</dbReference>
<dbReference type="Pfam" id="PF08719">
    <property type="entry name" value="NADAR"/>
    <property type="match status" value="1"/>
</dbReference>
<dbReference type="STRING" id="431595.K3WTU6"/>
<keyword evidence="3" id="KW-1185">Reference proteome</keyword>
<evidence type="ECO:0000313" key="2">
    <source>
        <dbReference type="EnsemblProtists" id="PYU1_T008392"/>
    </source>
</evidence>
<reference evidence="3" key="1">
    <citation type="journal article" date="2010" name="Genome Biol.">
        <title>Genome sequence of the necrotrophic plant pathogen Pythium ultimum reveals original pathogenicity mechanisms and effector repertoire.</title>
        <authorList>
            <person name="Levesque C.A."/>
            <person name="Brouwer H."/>
            <person name="Cano L."/>
            <person name="Hamilton J.P."/>
            <person name="Holt C."/>
            <person name="Huitema E."/>
            <person name="Raffaele S."/>
            <person name="Robideau G.P."/>
            <person name="Thines M."/>
            <person name="Win J."/>
            <person name="Zerillo M.M."/>
            <person name="Beakes G.W."/>
            <person name="Boore J.L."/>
            <person name="Busam D."/>
            <person name="Dumas B."/>
            <person name="Ferriera S."/>
            <person name="Fuerstenberg S.I."/>
            <person name="Gachon C.M."/>
            <person name="Gaulin E."/>
            <person name="Govers F."/>
            <person name="Grenville-Briggs L."/>
            <person name="Horner N."/>
            <person name="Hostetler J."/>
            <person name="Jiang R.H."/>
            <person name="Johnson J."/>
            <person name="Krajaejun T."/>
            <person name="Lin H."/>
            <person name="Meijer H.J."/>
            <person name="Moore B."/>
            <person name="Morris P."/>
            <person name="Phuntmart V."/>
            <person name="Puiu D."/>
            <person name="Shetty J."/>
            <person name="Stajich J.E."/>
            <person name="Tripathy S."/>
            <person name="Wawra S."/>
            <person name="van West P."/>
            <person name="Whitty B.R."/>
            <person name="Coutinho P.M."/>
            <person name="Henrissat B."/>
            <person name="Martin F."/>
            <person name="Thomas P.D."/>
            <person name="Tyler B.M."/>
            <person name="De Vries R.P."/>
            <person name="Kamoun S."/>
            <person name="Yandell M."/>
            <person name="Tisserat N."/>
            <person name="Buell C.R."/>
        </authorList>
    </citation>
    <scope>NUCLEOTIDE SEQUENCE</scope>
    <source>
        <strain evidence="3">DAOM:BR144</strain>
    </source>
</reference>
<accession>K3WTU6</accession>
<dbReference type="Proteomes" id="UP000019132">
    <property type="component" value="Unassembled WGS sequence"/>
</dbReference>
<dbReference type="CDD" id="cd15457">
    <property type="entry name" value="NADAR"/>
    <property type="match status" value="1"/>
</dbReference>
<evidence type="ECO:0000313" key="3">
    <source>
        <dbReference type="Proteomes" id="UP000019132"/>
    </source>
</evidence>
<protein>
    <recommendedName>
        <fullName evidence="1">NADAR domain-containing protein</fullName>
    </recommendedName>
</protein>
<evidence type="ECO:0000259" key="1">
    <source>
        <dbReference type="Pfam" id="PF08719"/>
    </source>
</evidence>
<sequence length="205" mass="23248">MTSLETSAAVYFYGATDSKYGALSNFHVCEFVDGSGQRFFSSEQYFMKKKQETFDPDNERVAVAILKAKSPPVAKKLGRQVKNYDDQVWNAKRYDFMVDALKLKFGSNDALKELLLSTEQKTLYEASRSDAIWGIGVSVEKIQDAYKEQRYFREHGDIDEEARSNWFGTNLLGKALMETRTWLLSSILVEENSQGATGEEQKTAA</sequence>
<dbReference type="InParanoid" id="K3WTU6"/>
<reference evidence="2" key="3">
    <citation type="submission" date="2015-02" db="UniProtKB">
        <authorList>
            <consortium name="EnsemblProtists"/>
        </authorList>
    </citation>
    <scope>IDENTIFICATION</scope>
    <source>
        <strain evidence="2">DAOM BR144</strain>
    </source>
</reference>
<dbReference type="EMBL" id="GL376613">
    <property type="status" value="NOT_ANNOTATED_CDS"/>
    <property type="molecule type" value="Genomic_DNA"/>
</dbReference>
<dbReference type="InterPro" id="IPR012816">
    <property type="entry name" value="NADAR"/>
</dbReference>
<dbReference type="EnsemblProtists" id="PYU1_T008392">
    <property type="protein sequence ID" value="PYU1_T008392"/>
    <property type="gene ID" value="PYU1_G008376"/>
</dbReference>
<dbReference type="VEuPathDB" id="FungiDB:PYU1_G008376"/>
<reference evidence="3" key="2">
    <citation type="submission" date="2010-04" db="EMBL/GenBank/DDBJ databases">
        <authorList>
            <person name="Buell R."/>
            <person name="Hamilton J."/>
            <person name="Hostetler J."/>
        </authorList>
    </citation>
    <scope>NUCLEOTIDE SEQUENCE [LARGE SCALE GENOMIC DNA]</scope>
    <source>
        <strain evidence="3">DAOM:BR144</strain>
    </source>
</reference>
<dbReference type="HOGENOM" id="CLU_084247_1_1_1"/>
<dbReference type="AlphaFoldDB" id="K3WTU6"/>
<dbReference type="Gene3D" id="1.10.357.40">
    <property type="entry name" value="YbiA-like"/>
    <property type="match status" value="1"/>
</dbReference>
<feature type="domain" description="NADAR" evidence="1">
    <location>
        <begin position="11"/>
        <end position="183"/>
    </location>
</feature>
<dbReference type="NCBIfam" id="TIGR02464">
    <property type="entry name" value="ribofla_fusion"/>
    <property type="match status" value="1"/>
</dbReference>
<organism evidence="2 3">
    <name type="scientific">Globisporangium ultimum (strain ATCC 200006 / CBS 805.95 / DAOM BR144)</name>
    <name type="common">Pythium ultimum</name>
    <dbReference type="NCBI Taxonomy" id="431595"/>
    <lineage>
        <taxon>Eukaryota</taxon>
        <taxon>Sar</taxon>
        <taxon>Stramenopiles</taxon>
        <taxon>Oomycota</taxon>
        <taxon>Peronosporomycetes</taxon>
        <taxon>Pythiales</taxon>
        <taxon>Pythiaceae</taxon>
        <taxon>Globisporangium</taxon>
    </lineage>
</organism>
<name>K3WTU6_GLOUD</name>
<dbReference type="OMA" id="WMMAAKA"/>
<dbReference type="InterPro" id="IPR037238">
    <property type="entry name" value="YbiA-like_sf"/>
</dbReference>
<proteinExistence type="predicted"/>
<dbReference type="SUPFAM" id="SSF143990">
    <property type="entry name" value="YbiA-like"/>
    <property type="match status" value="1"/>
</dbReference>